<sequence>MKKSILVICALFSLSACSLFPPPYKVPVSQGNIVTKDQLTQLKVGMTQSQVLYLLGTPLVRDTFKPDIWHYLYTTKYATPDTPKSAAPKLTLIFKDGTLAKIQND</sequence>
<accession>A0A1A8TTR4</accession>
<proteinExistence type="inferred from homology"/>
<dbReference type="GO" id="GO:0043165">
    <property type="term" value="P:Gram-negative-bacterium-type cell outer membrane assembly"/>
    <property type="evidence" value="ECO:0007669"/>
    <property type="project" value="UniProtKB-UniRule"/>
</dbReference>
<evidence type="ECO:0000256" key="2">
    <source>
        <dbReference type="ARBA" id="ARBA00023136"/>
    </source>
</evidence>
<dbReference type="InterPro" id="IPR007450">
    <property type="entry name" value="BamE_dom"/>
</dbReference>
<dbReference type="Gene3D" id="3.30.1450.10">
    <property type="match status" value="1"/>
</dbReference>
<comment type="similarity">
    <text evidence="4">Belongs to the BamE family.</text>
</comment>
<keyword evidence="4" id="KW-0564">Palmitate</keyword>
<dbReference type="InterPro" id="IPR037873">
    <property type="entry name" value="BamE-like"/>
</dbReference>
<comment type="subcellular location">
    <subcellularLocation>
        <location evidence="4">Cell outer membrane</location>
        <topology evidence="4">Lipid-anchor</topology>
    </subcellularLocation>
</comment>
<reference evidence="7 8" key="1">
    <citation type="submission" date="2016-06" db="EMBL/GenBank/DDBJ databases">
        <authorList>
            <person name="Kjaerup R.B."/>
            <person name="Dalgaard T.S."/>
            <person name="Juul-Madsen H.R."/>
        </authorList>
    </citation>
    <scope>NUCLEOTIDE SEQUENCE [LARGE SCALE GENOMIC DNA]</scope>
    <source>
        <strain evidence="7 8">CECT 8886</strain>
    </source>
</reference>
<keyword evidence="2 4" id="KW-0472">Membrane</keyword>
<evidence type="ECO:0000256" key="3">
    <source>
        <dbReference type="ARBA" id="ARBA00023237"/>
    </source>
</evidence>
<evidence type="ECO:0000313" key="7">
    <source>
        <dbReference type="EMBL" id="SBS37885.1"/>
    </source>
</evidence>
<comment type="function">
    <text evidence="4">Part of the outer membrane protein assembly complex, which is involved in assembly and insertion of beta-barrel proteins into the outer membrane.</text>
</comment>
<evidence type="ECO:0000259" key="6">
    <source>
        <dbReference type="Pfam" id="PF04355"/>
    </source>
</evidence>
<protein>
    <recommendedName>
        <fullName evidence="4">Outer membrane protein assembly factor BamE</fullName>
    </recommendedName>
</protein>
<evidence type="ECO:0000256" key="4">
    <source>
        <dbReference type="HAMAP-Rule" id="MF_00925"/>
    </source>
</evidence>
<evidence type="ECO:0000256" key="5">
    <source>
        <dbReference type="SAM" id="SignalP"/>
    </source>
</evidence>
<dbReference type="GO" id="GO:0030674">
    <property type="term" value="F:protein-macromolecule adaptor activity"/>
    <property type="evidence" value="ECO:0007669"/>
    <property type="project" value="TreeGrafter"/>
</dbReference>
<dbReference type="Pfam" id="PF04355">
    <property type="entry name" value="BamE"/>
    <property type="match status" value="1"/>
</dbReference>
<dbReference type="PROSITE" id="PS51257">
    <property type="entry name" value="PROKAR_LIPOPROTEIN"/>
    <property type="match status" value="1"/>
</dbReference>
<feature type="domain" description="Outer membrane protein assembly factor BamE" evidence="6">
    <location>
        <begin position="31"/>
        <end position="102"/>
    </location>
</feature>
<dbReference type="GO" id="GO:0051205">
    <property type="term" value="P:protein insertion into membrane"/>
    <property type="evidence" value="ECO:0007669"/>
    <property type="project" value="UniProtKB-UniRule"/>
</dbReference>
<dbReference type="OrthoDB" id="9808250at2"/>
<dbReference type="AlphaFoldDB" id="A0A1A8TTR4"/>
<keyword evidence="3 4" id="KW-0998">Cell outer membrane</keyword>
<keyword evidence="4" id="KW-0449">Lipoprotein</keyword>
<dbReference type="RefSeq" id="WP_067020987.1">
    <property type="nucleotide sequence ID" value="NZ_FLOB01000022.1"/>
</dbReference>
<dbReference type="PANTHER" id="PTHR37482:SF1">
    <property type="entry name" value="OUTER MEMBRANE PROTEIN ASSEMBLY FACTOR BAME"/>
    <property type="match status" value="1"/>
</dbReference>
<keyword evidence="1 4" id="KW-0732">Signal</keyword>
<dbReference type="STRING" id="1792290.MSP8886_04306"/>
<keyword evidence="8" id="KW-1185">Reference proteome</keyword>
<gene>
    <name evidence="7" type="primary">bamE_2</name>
    <name evidence="4" type="synonym">bamE</name>
    <name evidence="7" type="ORF">MSP8886_04306</name>
</gene>
<evidence type="ECO:0000256" key="1">
    <source>
        <dbReference type="ARBA" id="ARBA00022729"/>
    </source>
</evidence>
<dbReference type="HAMAP" id="MF_00925">
    <property type="entry name" value="OM_assembly_BamE"/>
    <property type="match status" value="1"/>
</dbReference>
<evidence type="ECO:0000313" key="8">
    <source>
        <dbReference type="Proteomes" id="UP000092544"/>
    </source>
</evidence>
<dbReference type="EMBL" id="FLOB01000022">
    <property type="protein sequence ID" value="SBS37885.1"/>
    <property type="molecule type" value="Genomic_DNA"/>
</dbReference>
<dbReference type="PANTHER" id="PTHR37482">
    <property type="entry name" value="OUTER MEMBRANE PROTEIN ASSEMBLY FACTOR BAME"/>
    <property type="match status" value="1"/>
</dbReference>
<feature type="signal peptide" evidence="5">
    <location>
        <begin position="1"/>
        <end position="18"/>
    </location>
</feature>
<feature type="chain" id="PRO_5009003123" description="Outer membrane protein assembly factor BamE" evidence="5">
    <location>
        <begin position="19"/>
        <end position="105"/>
    </location>
</feature>
<comment type="subunit">
    <text evidence="4">Part of the Bam complex.</text>
</comment>
<organism evidence="7 8">
    <name type="scientific">Marinomonas spartinae</name>
    <dbReference type="NCBI Taxonomy" id="1792290"/>
    <lineage>
        <taxon>Bacteria</taxon>
        <taxon>Pseudomonadati</taxon>
        <taxon>Pseudomonadota</taxon>
        <taxon>Gammaproteobacteria</taxon>
        <taxon>Oceanospirillales</taxon>
        <taxon>Oceanospirillaceae</taxon>
        <taxon>Marinomonas</taxon>
    </lineage>
</organism>
<name>A0A1A8TTR4_9GAMM</name>
<dbReference type="GO" id="GO:1990063">
    <property type="term" value="C:Bam protein complex"/>
    <property type="evidence" value="ECO:0007669"/>
    <property type="project" value="TreeGrafter"/>
</dbReference>
<dbReference type="Proteomes" id="UP000092544">
    <property type="component" value="Unassembled WGS sequence"/>
</dbReference>
<dbReference type="InterPro" id="IPR026592">
    <property type="entry name" value="BamE"/>
</dbReference>